<name>A0ABN8PG21_9CNID</name>
<dbReference type="EMBL" id="CALNXK010000070">
    <property type="protein sequence ID" value="CAH3142900.1"/>
    <property type="molecule type" value="Genomic_DNA"/>
</dbReference>
<protein>
    <submittedName>
        <fullName evidence="1">Uncharacterized protein</fullName>
    </submittedName>
</protein>
<evidence type="ECO:0000313" key="1">
    <source>
        <dbReference type="EMBL" id="CAH3142900.1"/>
    </source>
</evidence>
<proteinExistence type="predicted"/>
<evidence type="ECO:0000313" key="2">
    <source>
        <dbReference type="Proteomes" id="UP001159405"/>
    </source>
</evidence>
<reference evidence="1 2" key="1">
    <citation type="submission" date="2022-05" db="EMBL/GenBank/DDBJ databases">
        <authorList>
            <consortium name="Genoscope - CEA"/>
            <person name="William W."/>
        </authorList>
    </citation>
    <scope>NUCLEOTIDE SEQUENCE [LARGE SCALE GENOMIC DNA]</scope>
</reference>
<sequence length="111" mass="12917">MDLIQRDLDEVAMLWNSHTIRPSRMAECPSGIPDEMYFFPQNSGGIDMKFQVTNATLQLAEAYTCDKGSCCGNRDFEEYLDYIMQRNVLQKVSDWKEALELYFRLTLLAEM</sequence>
<dbReference type="Proteomes" id="UP001159405">
    <property type="component" value="Unassembled WGS sequence"/>
</dbReference>
<gene>
    <name evidence="1" type="ORF">PLOB_00043189</name>
</gene>
<accession>A0ABN8PG21</accession>
<organism evidence="1 2">
    <name type="scientific">Porites lobata</name>
    <dbReference type="NCBI Taxonomy" id="104759"/>
    <lineage>
        <taxon>Eukaryota</taxon>
        <taxon>Metazoa</taxon>
        <taxon>Cnidaria</taxon>
        <taxon>Anthozoa</taxon>
        <taxon>Hexacorallia</taxon>
        <taxon>Scleractinia</taxon>
        <taxon>Fungiina</taxon>
        <taxon>Poritidae</taxon>
        <taxon>Porites</taxon>
    </lineage>
</organism>
<keyword evidence="2" id="KW-1185">Reference proteome</keyword>
<comment type="caution">
    <text evidence="1">The sequence shown here is derived from an EMBL/GenBank/DDBJ whole genome shotgun (WGS) entry which is preliminary data.</text>
</comment>